<accession>A0AAD7AZ66</accession>
<comment type="caution">
    <text evidence="1">The sequence shown here is derived from an EMBL/GenBank/DDBJ whole genome shotgun (WGS) entry which is preliminary data.</text>
</comment>
<protein>
    <submittedName>
        <fullName evidence="1">Uncharacterized protein</fullName>
    </submittedName>
</protein>
<sequence>MCYNCERTAESVSVPRIVEELKRRNYGMTRQQDFELNADFELGGVQCRSTWHQRREPREKRIAWSKALAVLKSNMGSIKNGGDIKFWGTNCRKLLQIDGTLRTVNSATETLMVIPIPDTGVRKKNSGTTMDVQHTAENVENEESPVVDLKSSRLGRSRVWITISMMLDNAQEDVHVIEHLGGMAGPTLPK</sequence>
<dbReference type="AlphaFoldDB" id="A0AAD7AZ66"/>
<evidence type="ECO:0000313" key="1">
    <source>
        <dbReference type="EMBL" id="KAJ7605103.1"/>
    </source>
</evidence>
<proteinExistence type="predicted"/>
<name>A0AAD7AZ66_MYCRO</name>
<organism evidence="1 2">
    <name type="scientific">Mycena rosella</name>
    <name type="common">Pink bonnet</name>
    <name type="synonym">Agaricus rosellus</name>
    <dbReference type="NCBI Taxonomy" id="1033263"/>
    <lineage>
        <taxon>Eukaryota</taxon>
        <taxon>Fungi</taxon>
        <taxon>Dikarya</taxon>
        <taxon>Basidiomycota</taxon>
        <taxon>Agaricomycotina</taxon>
        <taxon>Agaricomycetes</taxon>
        <taxon>Agaricomycetidae</taxon>
        <taxon>Agaricales</taxon>
        <taxon>Marasmiineae</taxon>
        <taxon>Mycenaceae</taxon>
        <taxon>Mycena</taxon>
    </lineage>
</organism>
<keyword evidence="2" id="KW-1185">Reference proteome</keyword>
<evidence type="ECO:0000313" key="2">
    <source>
        <dbReference type="Proteomes" id="UP001221757"/>
    </source>
</evidence>
<dbReference type="Proteomes" id="UP001221757">
    <property type="component" value="Unassembled WGS sequence"/>
</dbReference>
<gene>
    <name evidence="1" type="ORF">B0H17DRAFT_1154330</name>
</gene>
<reference evidence="1" key="1">
    <citation type="submission" date="2023-03" db="EMBL/GenBank/DDBJ databases">
        <title>Massive genome expansion in bonnet fungi (Mycena s.s.) driven by repeated elements and novel gene families across ecological guilds.</title>
        <authorList>
            <consortium name="Lawrence Berkeley National Laboratory"/>
            <person name="Harder C.B."/>
            <person name="Miyauchi S."/>
            <person name="Viragh M."/>
            <person name="Kuo A."/>
            <person name="Thoen E."/>
            <person name="Andreopoulos B."/>
            <person name="Lu D."/>
            <person name="Skrede I."/>
            <person name="Drula E."/>
            <person name="Henrissat B."/>
            <person name="Morin E."/>
            <person name="Kohler A."/>
            <person name="Barry K."/>
            <person name="LaButti K."/>
            <person name="Morin E."/>
            <person name="Salamov A."/>
            <person name="Lipzen A."/>
            <person name="Mereny Z."/>
            <person name="Hegedus B."/>
            <person name="Baldrian P."/>
            <person name="Stursova M."/>
            <person name="Weitz H."/>
            <person name="Taylor A."/>
            <person name="Grigoriev I.V."/>
            <person name="Nagy L.G."/>
            <person name="Martin F."/>
            <person name="Kauserud H."/>
        </authorList>
    </citation>
    <scope>NUCLEOTIDE SEQUENCE</scope>
    <source>
        <strain evidence="1">CBHHK067</strain>
    </source>
</reference>
<dbReference type="EMBL" id="JARKIE010001171">
    <property type="protein sequence ID" value="KAJ7605103.1"/>
    <property type="molecule type" value="Genomic_DNA"/>
</dbReference>